<dbReference type="CTD" id="20319172"/>
<keyword evidence="2" id="KW-1185">Reference proteome</keyword>
<name>A0A074ZLY6_OPIVI</name>
<accession>A0A074ZLY6</accession>
<dbReference type="KEGG" id="ovi:T265_04990"/>
<dbReference type="AlphaFoldDB" id="A0A074ZLY6"/>
<gene>
    <name evidence="1" type="ORF">T265_04990</name>
</gene>
<dbReference type="GeneID" id="20319172"/>
<proteinExistence type="predicted"/>
<dbReference type="EMBL" id="KL596707">
    <property type="protein sequence ID" value="KER28076.1"/>
    <property type="molecule type" value="Genomic_DNA"/>
</dbReference>
<protein>
    <submittedName>
        <fullName evidence="1">Uncharacterized protein</fullName>
    </submittedName>
</protein>
<reference evidence="1 2" key="1">
    <citation type="submission" date="2013-11" db="EMBL/GenBank/DDBJ databases">
        <title>Opisthorchis viverrini - life in the bile duct.</title>
        <authorList>
            <person name="Young N.D."/>
            <person name="Nagarajan N."/>
            <person name="Lin S.J."/>
            <person name="Korhonen P.K."/>
            <person name="Jex A.R."/>
            <person name="Hall R.S."/>
            <person name="Safavi-Hemami H."/>
            <person name="Kaewkong W."/>
            <person name="Bertrand D."/>
            <person name="Gao S."/>
            <person name="Seet Q."/>
            <person name="Wongkham S."/>
            <person name="Teh B.T."/>
            <person name="Wongkham C."/>
            <person name="Intapan P.M."/>
            <person name="Maleewong W."/>
            <person name="Yang X."/>
            <person name="Hu M."/>
            <person name="Wang Z."/>
            <person name="Hofmann A."/>
            <person name="Sternberg P.W."/>
            <person name="Tan P."/>
            <person name="Wang J."/>
            <person name="Gasser R.B."/>
        </authorList>
    </citation>
    <scope>NUCLEOTIDE SEQUENCE [LARGE SCALE GENOMIC DNA]</scope>
</reference>
<sequence length="87" mass="9882">MRKERKVRYLIERLGSTVRFFYPSGVSFSSVLTEQASELAPFGRYSSQTSELMSEEDEGPKSSLHTLEDVKWNPSMTFVGVSVPNMK</sequence>
<organism evidence="1 2">
    <name type="scientific">Opisthorchis viverrini</name>
    <name type="common">Southeast Asian liver fluke</name>
    <dbReference type="NCBI Taxonomy" id="6198"/>
    <lineage>
        <taxon>Eukaryota</taxon>
        <taxon>Metazoa</taxon>
        <taxon>Spiralia</taxon>
        <taxon>Lophotrochozoa</taxon>
        <taxon>Platyhelminthes</taxon>
        <taxon>Trematoda</taxon>
        <taxon>Digenea</taxon>
        <taxon>Opisthorchiida</taxon>
        <taxon>Opisthorchiata</taxon>
        <taxon>Opisthorchiidae</taxon>
        <taxon>Opisthorchis</taxon>
    </lineage>
</organism>
<evidence type="ECO:0000313" key="2">
    <source>
        <dbReference type="Proteomes" id="UP000054324"/>
    </source>
</evidence>
<evidence type="ECO:0000313" key="1">
    <source>
        <dbReference type="EMBL" id="KER28076.1"/>
    </source>
</evidence>
<dbReference type="Proteomes" id="UP000054324">
    <property type="component" value="Unassembled WGS sequence"/>
</dbReference>
<dbReference type="RefSeq" id="XP_009168144.1">
    <property type="nucleotide sequence ID" value="XM_009169880.1"/>
</dbReference>